<accession>A0A8H5EK23</accession>
<dbReference type="Proteomes" id="UP000558688">
    <property type="component" value="Unassembled WGS sequence"/>
</dbReference>
<keyword evidence="1" id="KW-0732">Signal</keyword>
<evidence type="ECO:0000313" key="2">
    <source>
        <dbReference type="EMBL" id="KAF5263464.1"/>
    </source>
</evidence>
<dbReference type="AlphaFoldDB" id="A0A8H5EK23"/>
<evidence type="ECO:0000256" key="1">
    <source>
        <dbReference type="SAM" id="SignalP"/>
    </source>
</evidence>
<sequence length="169" mass="19197">MSVKYLLFSVLLVGAVQAEDSKDLSKHNCCLHIKDASDAWWMTNPDITKEVCKSYYKDVAQFDNKTGTCNEHKNGTINDVDWKSKCKIYGTSLGWTDDRVGAGCESLPLPRGDQPSTIISDAGDILRTLMGRVQPLTHCHVEIQILMHFECIVLTMSKPKFKYRQRWII</sequence>
<evidence type="ECO:0000313" key="3">
    <source>
        <dbReference type="Proteomes" id="UP000558688"/>
    </source>
</evidence>
<dbReference type="EMBL" id="JAAFOW010000902">
    <property type="protein sequence ID" value="KAF5263464.1"/>
    <property type="molecule type" value="Genomic_DNA"/>
</dbReference>
<organism evidence="2 3">
    <name type="scientific">Fusarium oxysporum</name>
    <name type="common">Fusarium vascular wilt</name>
    <dbReference type="NCBI Taxonomy" id="5507"/>
    <lineage>
        <taxon>Eukaryota</taxon>
        <taxon>Fungi</taxon>
        <taxon>Dikarya</taxon>
        <taxon>Ascomycota</taxon>
        <taxon>Pezizomycotina</taxon>
        <taxon>Sordariomycetes</taxon>
        <taxon>Hypocreomycetidae</taxon>
        <taxon>Hypocreales</taxon>
        <taxon>Nectriaceae</taxon>
        <taxon>Fusarium</taxon>
        <taxon>Fusarium oxysporum species complex</taxon>
    </lineage>
</organism>
<reference evidence="2" key="1">
    <citation type="submission" date="2020-02" db="EMBL/GenBank/DDBJ databases">
        <title>Identification and distribution of gene clusters putatively required for synthesis of sphingolipid metabolism inhibitors in phylogenetically diverse species of the filamentous fungus Fusarium.</title>
        <authorList>
            <person name="Kim H.-S."/>
            <person name="Busman M."/>
            <person name="Brown D.W."/>
            <person name="Divon H."/>
            <person name="Uhlig S."/>
            <person name="Proctor R.H."/>
        </authorList>
    </citation>
    <scope>NUCLEOTIDE SEQUENCE [LARGE SCALE GENOMIC DNA]</scope>
    <source>
        <strain evidence="2">NRRL 39464</strain>
    </source>
</reference>
<feature type="signal peptide" evidence="1">
    <location>
        <begin position="1"/>
        <end position="18"/>
    </location>
</feature>
<protein>
    <submittedName>
        <fullName evidence="2">Uncharacterized protein</fullName>
    </submittedName>
</protein>
<name>A0A8H5EK23_FUSOX</name>
<proteinExistence type="predicted"/>
<gene>
    <name evidence="2" type="ORF">FOXYS1_5787</name>
</gene>
<comment type="caution">
    <text evidence="2">The sequence shown here is derived from an EMBL/GenBank/DDBJ whole genome shotgun (WGS) entry which is preliminary data.</text>
</comment>
<feature type="chain" id="PRO_5034227939" evidence="1">
    <location>
        <begin position="19"/>
        <end position="169"/>
    </location>
</feature>